<proteinExistence type="inferred from homology"/>
<organism evidence="11 12">
    <name type="scientific">Cupriavidus pauculus</name>
    <dbReference type="NCBI Taxonomy" id="82633"/>
    <lineage>
        <taxon>Bacteria</taxon>
        <taxon>Pseudomonadati</taxon>
        <taxon>Pseudomonadota</taxon>
        <taxon>Betaproteobacteria</taxon>
        <taxon>Burkholderiales</taxon>
        <taxon>Burkholderiaceae</taxon>
        <taxon>Cupriavidus</taxon>
    </lineage>
</organism>
<dbReference type="InterPro" id="IPR024934">
    <property type="entry name" value="Rubredoxin-like_dom"/>
</dbReference>
<evidence type="ECO:0000256" key="7">
    <source>
        <dbReference type="ARBA" id="ARBA00022982"/>
    </source>
</evidence>
<comment type="cofactor">
    <cofactor evidence="1 9">
        <name>Fe(3+)</name>
        <dbReference type="ChEBI" id="CHEBI:29034"/>
    </cofactor>
</comment>
<dbReference type="FunFam" id="2.20.28.10:FF:000001">
    <property type="entry name" value="Rubredoxin"/>
    <property type="match status" value="1"/>
</dbReference>
<comment type="pathway">
    <text evidence="3">Hydrocarbon metabolism; alkane degradation.</text>
</comment>
<keyword evidence="5" id="KW-0813">Transport</keyword>
<dbReference type="EMBL" id="CP044067">
    <property type="protein sequence ID" value="QET05891.1"/>
    <property type="molecule type" value="Genomic_DNA"/>
</dbReference>
<evidence type="ECO:0000256" key="9">
    <source>
        <dbReference type="RuleBase" id="RU003820"/>
    </source>
</evidence>
<dbReference type="SUPFAM" id="SSF57802">
    <property type="entry name" value="Rubredoxin-like"/>
    <property type="match status" value="1"/>
</dbReference>
<evidence type="ECO:0000256" key="6">
    <source>
        <dbReference type="ARBA" id="ARBA00022723"/>
    </source>
</evidence>
<dbReference type="AlphaFoldDB" id="A0A5P2HCJ2"/>
<sequence length="141" mass="15430">MYTKGTFLELQFSARRLNDAAGEPFWIDLSREEARALCEALQRRLDEALPDTAPPLVVPLDVVADVAADVAAPGKAVSKPAPSADTEFQQWVCLLCGWVYDEAEGVPEEGIPPGTKWADVPDDWRCPLCDVGKEDFAMVPL</sequence>
<dbReference type="Pfam" id="PF00301">
    <property type="entry name" value="Rubredoxin"/>
    <property type="match status" value="1"/>
</dbReference>
<evidence type="ECO:0000256" key="8">
    <source>
        <dbReference type="ARBA" id="ARBA00023004"/>
    </source>
</evidence>
<evidence type="ECO:0000256" key="3">
    <source>
        <dbReference type="ARBA" id="ARBA00004933"/>
    </source>
</evidence>
<comment type="function">
    <text evidence="2">Involved in the hydrocarbon hydroxylating system, which transfers electrons from NADH to rubredoxin reductase and then through rubredoxin to alkane 1 monooxygenase.</text>
</comment>
<evidence type="ECO:0000256" key="4">
    <source>
        <dbReference type="ARBA" id="ARBA00005337"/>
    </source>
</evidence>
<evidence type="ECO:0000259" key="10">
    <source>
        <dbReference type="PROSITE" id="PS50903"/>
    </source>
</evidence>
<dbReference type="PANTHER" id="PTHR47627:SF1">
    <property type="entry name" value="RUBREDOXIN-1-RELATED"/>
    <property type="match status" value="1"/>
</dbReference>
<evidence type="ECO:0000256" key="2">
    <source>
        <dbReference type="ARBA" id="ARBA00002792"/>
    </source>
</evidence>
<dbReference type="OrthoDB" id="8964383at2"/>
<dbReference type="PRINTS" id="PR00163">
    <property type="entry name" value="RUBREDOXIN"/>
</dbReference>
<gene>
    <name evidence="11" type="ORF">FOB72_28500</name>
</gene>
<dbReference type="PROSITE" id="PS50903">
    <property type="entry name" value="RUBREDOXIN_LIKE"/>
    <property type="match status" value="1"/>
</dbReference>
<dbReference type="PANTHER" id="PTHR47627">
    <property type="entry name" value="RUBREDOXIN"/>
    <property type="match status" value="1"/>
</dbReference>
<protein>
    <recommendedName>
        <fullName evidence="9">Rubredoxin</fullName>
    </recommendedName>
</protein>
<dbReference type="PROSITE" id="PS00202">
    <property type="entry name" value="RUBREDOXIN"/>
    <property type="match status" value="1"/>
</dbReference>
<dbReference type="Gene3D" id="2.20.28.10">
    <property type="match status" value="1"/>
</dbReference>
<accession>A0A5P2HCJ2</accession>
<reference evidence="11 12" key="1">
    <citation type="submission" date="2019-09" db="EMBL/GenBank/DDBJ databases">
        <title>FDA dAtabase for Regulatory Grade micrObial Sequences (FDA-ARGOS): Supporting development and validation of Infectious Disease Dx tests.</title>
        <authorList>
            <person name="Sciortino C."/>
            <person name="Tallon L."/>
            <person name="Sadzewicz L."/>
            <person name="Vavikolanu K."/>
            <person name="Mehta A."/>
            <person name="Aluvathingal J."/>
            <person name="Nadendla S."/>
            <person name="Nandy P."/>
            <person name="Geyer C."/>
            <person name="Yan Y."/>
            <person name="Sichtig H."/>
        </authorList>
    </citation>
    <scope>NUCLEOTIDE SEQUENCE [LARGE SCALE GENOMIC DNA]</scope>
    <source>
        <strain evidence="11 12">FDAARGOS_664</strain>
    </source>
</reference>
<dbReference type="RefSeq" id="WP_150376496.1">
    <property type="nucleotide sequence ID" value="NZ_CP044067.1"/>
</dbReference>
<keyword evidence="7 9" id="KW-0249">Electron transport</keyword>
<dbReference type="GO" id="GO:0005506">
    <property type="term" value="F:iron ion binding"/>
    <property type="evidence" value="ECO:0007669"/>
    <property type="project" value="UniProtKB-UniRule"/>
</dbReference>
<dbReference type="GO" id="GO:0009055">
    <property type="term" value="F:electron transfer activity"/>
    <property type="evidence" value="ECO:0007669"/>
    <property type="project" value="TreeGrafter"/>
</dbReference>
<name>A0A5P2HCJ2_9BURK</name>
<dbReference type="InterPro" id="IPR050526">
    <property type="entry name" value="Rubredoxin_ET"/>
</dbReference>
<dbReference type="Proteomes" id="UP000322822">
    <property type="component" value="Chromosome 2"/>
</dbReference>
<keyword evidence="8 9" id="KW-0408">Iron</keyword>
<evidence type="ECO:0000313" key="11">
    <source>
        <dbReference type="EMBL" id="QET05891.1"/>
    </source>
</evidence>
<comment type="similarity">
    <text evidence="4 9">Belongs to the rubredoxin family.</text>
</comment>
<feature type="domain" description="Rubredoxin-like" evidence="10">
    <location>
        <begin position="88"/>
        <end position="139"/>
    </location>
</feature>
<keyword evidence="6 9" id="KW-0479">Metal-binding</keyword>
<evidence type="ECO:0000256" key="1">
    <source>
        <dbReference type="ARBA" id="ARBA00001965"/>
    </source>
</evidence>
<evidence type="ECO:0000313" key="12">
    <source>
        <dbReference type="Proteomes" id="UP000322822"/>
    </source>
</evidence>
<dbReference type="InterPro" id="IPR024935">
    <property type="entry name" value="Rubredoxin_dom"/>
</dbReference>
<evidence type="ECO:0000256" key="5">
    <source>
        <dbReference type="ARBA" id="ARBA00022448"/>
    </source>
</evidence>
<dbReference type="CDD" id="cd00730">
    <property type="entry name" value="rubredoxin"/>
    <property type="match status" value="1"/>
</dbReference>
<dbReference type="InterPro" id="IPR018527">
    <property type="entry name" value="Rubredoxin_Fe_BS"/>
</dbReference>
<dbReference type="GO" id="GO:0043448">
    <property type="term" value="P:alkane catabolic process"/>
    <property type="evidence" value="ECO:0007669"/>
    <property type="project" value="TreeGrafter"/>
</dbReference>